<feature type="compositionally biased region" description="Polar residues" evidence="7">
    <location>
        <begin position="13"/>
        <end position="29"/>
    </location>
</feature>
<dbReference type="Gene3D" id="1.10.510.10">
    <property type="entry name" value="Transferase(Phosphotransferase) domain 1"/>
    <property type="match status" value="1"/>
</dbReference>
<dbReference type="Proteomes" id="UP000485058">
    <property type="component" value="Unassembled WGS sequence"/>
</dbReference>
<dbReference type="PROSITE" id="PS50011">
    <property type="entry name" value="PROTEIN_KINASE_DOM"/>
    <property type="match status" value="1"/>
</dbReference>
<proteinExistence type="predicted"/>
<evidence type="ECO:0000256" key="6">
    <source>
        <dbReference type="PROSITE-ProRule" id="PRU10141"/>
    </source>
</evidence>
<dbReference type="SUPFAM" id="SSF56112">
    <property type="entry name" value="Protein kinase-like (PK-like)"/>
    <property type="match status" value="1"/>
</dbReference>
<dbReference type="PANTHER" id="PTHR24346:SF82">
    <property type="entry name" value="KP78A-RELATED"/>
    <property type="match status" value="1"/>
</dbReference>
<dbReference type="AlphaFoldDB" id="A0A699Z561"/>
<dbReference type="Pfam" id="PF00069">
    <property type="entry name" value="Pkinase"/>
    <property type="match status" value="2"/>
</dbReference>
<dbReference type="SMART" id="SM00220">
    <property type="entry name" value="S_TKc"/>
    <property type="match status" value="1"/>
</dbReference>
<dbReference type="GO" id="GO:0035556">
    <property type="term" value="P:intracellular signal transduction"/>
    <property type="evidence" value="ECO:0007669"/>
    <property type="project" value="TreeGrafter"/>
</dbReference>
<dbReference type="GO" id="GO:0004674">
    <property type="term" value="F:protein serine/threonine kinase activity"/>
    <property type="evidence" value="ECO:0007669"/>
    <property type="project" value="UniProtKB-KW"/>
</dbReference>
<evidence type="ECO:0000256" key="5">
    <source>
        <dbReference type="ARBA" id="ARBA00022840"/>
    </source>
</evidence>
<feature type="region of interest" description="Disordered" evidence="7">
    <location>
        <begin position="1"/>
        <end position="29"/>
    </location>
</feature>
<evidence type="ECO:0000313" key="9">
    <source>
        <dbReference type="EMBL" id="GFH16690.1"/>
    </source>
</evidence>
<dbReference type="GO" id="GO:0005524">
    <property type="term" value="F:ATP binding"/>
    <property type="evidence" value="ECO:0007669"/>
    <property type="project" value="UniProtKB-UniRule"/>
</dbReference>
<keyword evidence="5 6" id="KW-0067">ATP-binding</keyword>
<dbReference type="InterPro" id="IPR017441">
    <property type="entry name" value="Protein_kinase_ATP_BS"/>
</dbReference>
<keyword evidence="4 9" id="KW-0418">Kinase</keyword>
<evidence type="ECO:0000256" key="7">
    <source>
        <dbReference type="SAM" id="MobiDB-lite"/>
    </source>
</evidence>
<keyword evidence="1" id="KW-0723">Serine/threonine-protein kinase</keyword>
<feature type="domain" description="Protein kinase" evidence="8">
    <location>
        <begin position="40"/>
        <end position="360"/>
    </location>
</feature>
<dbReference type="InterPro" id="IPR011009">
    <property type="entry name" value="Kinase-like_dom_sf"/>
</dbReference>
<accession>A0A699Z561</accession>
<evidence type="ECO:0000256" key="3">
    <source>
        <dbReference type="ARBA" id="ARBA00022741"/>
    </source>
</evidence>
<dbReference type="InterPro" id="IPR000719">
    <property type="entry name" value="Prot_kinase_dom"/>
</dbReference>
<name>A0A699Z561_HAELA</name>
<evidence type="ECO:0000256" key="4">
    <source>
        <dbReference type="ARBA" id="ARBA00022777"/>
    </source>
</evidence>
<protein>
    <submittedName>
        <fullName evidence="9">Protein kinase domain-containing protein</fullName>
    </submittedName>
</protein>
<sequence length="410" mass="46310">MSPLAQDAGMLSGNATAPKSSSAGTASIPRSLTVDPMSRFVSIETIGTGAFGSVKLVHEVHTKKMLAMKCLKRRNINKYLEAEIVNHSMLRHPHIVQFKEVFLTSEHVCIVSTAKTPRTHQPPGQTTVTHPPGHTASRTHSPAWHTRWEAYRLAHPCTIQGFSQTLNPWLTLLQVMEYANGGSLFDLVRTQKRLKETQARWFIQQLVLSLDYMHRKGIANRDIKLENCLLQNEEGLPYPLLKICDFGYSKADFRSAAKSQAPEVIKSRGHYDAKHADVWSTGVVLYIMLYGKYPFDLDDSVEVAESTRSQMMLQAMEKERYDLSPHVLTSLECTDFLKRLLKPDPAKRLTLQGILQHPWFLKKLPPHAQEMNDYYTALPLPEEHQQPEHIRALLEGGRKETAAALGMPSK</sequence>
<dbReference type="Gene3D" id="3.30.200.20">
    <property type="entry name" value="Phosphorylase Kinase, domain 1"/>
    <property type="match status" value="1"/>
</dbReference>
<reference evidence="9 10" key="1">
    <citation type="submission" date="2020-02" db="EMBL/GenBank/DDBJ databases">
        <title>Draft genome sequence of Haematococcus lacustris strain NIES-144.</title>
        <authorList>
            <person name="Morimoto D."/>
            <person name="Nakagawa S."/>
            <person name="Yoshida T."/>
            <person name="Sawayama S."/>
        </authorList>
    </citation>
    <scope>NUCLEOTIDE SEQUENCE [LARGE SCALE GENOMIC DNA]</scope>
    <source>
        <strain evidence="9 10">NIES-144</strain>
    </source>
</reference>
<dbReference type="GO" id="GO:0005737">
    <property type="term" value="C:cytoplasm"/>
    <property type="evidence" value="ECO:0007669"/>
    <property type="project" value="TreeGrafter"/>
</dbReference>
<feature type="region of interest" description="Disordered" evidence="7">
    <location>
        <begin position="115"/>
        <end position="141"/>
    </location>
</feature>
<dbReference type="PANTHER" id="PTHR24346">
    <property type="entry name" value="MAP/MICROTUBULE AFFINITY-REGULATING KINASE"/>
    <property type="match status" value="1"/>
</dbReference>
<evidence type="ECO:0000313" key="10">
    <source>
        <dbReference type="Proteomes" id="UP000485058"/>
    </source>
</evidence>
<evidence type="ECO:0000256" key="1">
    <source>
        <dbReference type="ARBA" id="ARBA00022527"/>
    </source>
</evidence>
<comment type="caution">
    <text evidence="9">The sequence shown here is derived from an EMBL/GenBank/DDBJ whole genome shotgun (WGS) entry which is preliminary data.</text>
</comment>
<dbReference type="PROSITE" id="PS00107">
    <property type="entry name" value="PROTEIN_KINASE_ATP"/>
    <property type="match status" value="1"/>
</dbReference>
<feature type="binding site" evidence="6">
    <location>
        <position position="69"/>
    </location>
    <ligand>
        <name>ATP</name>
        <dbReference type="ChEBI" id="CHEBI:30616"/>
    </ligand>
</feature>
<keyword evidence="3 6" id="KW-0547">Nucleotide-binding</keyword>
<keyword evidence="2" id="KW-0808">Transferase</keyword>
<gene>
    <name evidence="9" type="ORF">HaLaN_13159</name>
</gene>
<organism evidence="9 10">
    <name type="scientific">Haematococcus lacustris</name>
    <name type="common">Green alga</name>
    <name type="synonym">Haematococcus pluvialis</name>
    <dbReference type="NCBI Taxonomy" id="44745"/>
    <lineage>
        <taxon>Eukaryota</taxon>
        <taxon>Viridiplantae</taxon>
        <taxon>Chlorophyta</taxon>
        <taxon>core chlorophytes</taxon>
        <taxon>Chlorophyceae</taxon>
        <taxon>CS clade</taxon>
        <taxon>Chlamydomonadales</taxon>
        <taxon>Haematococcaceae</taxon>
        <taxon>Haematococcus</taxon>
    </lineage>
</organism>
<evidence type="ECO:0000256" key="2">
    <source>
        <dbReference type="ARBA" id="ARBA00022679"/>
    </source>
</evidence>
<keyword evidence="10" id="KW-1185">Reference proteome</keyword>
<dbReference type="EMBL" id="BLLF01001037">
    <property type="protein sequence ID" value="GFH16690.1"/>
    <property type="molecule type" value="Genomic_DNA"/>
</dbReference>
<evidence type="ECO:0000259" key="8">
    <source>
        <dbReference type="PROSITE" id="PS50011"/>
    </source>
</evidence>